<dbReference type="Gene3D" id="3.30.70.1440">
    <property type="entry name" value="Multidrug efflux transporter AcrB pore domain"/>
    <property type="match status" value="1"/>
</dbReference>
<evidence type="ECO:0000313" key="10">
    <source>
        <dbReference type="Proteomes" id="UP000033067"/>
    </source>
</evidence>
<feature type="transmembrane region" description="Helical" evidence="8">
    <location>
        <begin position="857"/>
        <end position="876"/>
    </location>
</feature>
<gene>
    <name evidence="9" type="ORF">WQ53_04810</name>
</gene>
<dbReference type="SUPFAM" id="SSF82693">
    <property type="entry name" value="Multidrug efflux transporter AcrB pore domain, PN1, PN2, PC1 and PC2 subdomains"/>
    <property type="match status" value="3"/>
</dbReference>
<sequence>MKLSDLSIKRPVFAVVVSLLLVVLGVMSFLRLTLRELPNIDPPIVSVQVTYPGSSAAVVETRVTQILEDGLAGIEGIKTIQSQSRNGRSDVTIEFNLTRDIEAAANDVRDRVSRVMDRLPDEADPPEIAKVEADADVIIWLNMRSTVMDTMELTDYADRYILDRLSSLDGVARVQLGGGQRYAMRIWLDRDAMAARGITTADVESALRAENVELPAGRIESENRDFTLRVERGYRQPEQFAQLPLRKGADGYVVRLGDVARVELGPEERRSYLRSNGVPNVGLGIVRTSTANALDVARAARAEAAVIQQTLPEGTDIFVAFDSTTFIEASIERVYWTLAEAMFLVFLVIWLFLGSLRAALIPAVTVPVCLVSAFIALYAFGFSINLLTLLALVLCIGLVVDDAIVVLENIQRRADLGEPPLVAARRGTKQVAFAVIATTAVLVAVFLPVGFMEGNTGRLFRELSVALAAAVAISAFVALTLTPMMSSKLVRPHTKPRGLNAWTHRTLTRVSDGYGRHVERMVALPGRRLLLLLLAAMALCALAIVVLGLRVPSELAPTEDRGRFFVMVDGPEGAGFDYTVRQMQQVEEVVLSQVGPGQPIERANSRVPRGWGGSEDMHTGQVVVFLQDWHERKATTDEVVGQLRGEFAKLPGVQARVNVAGGLVGSRGQRYQLVLGGPDYAELAQWRDRVLQRMEGNPGIQDPDSDYKETRPQMRVNIDRDRAADLGVSVQEIGRTLETMMGSRRVTTYVDDGEEYEVMLQAGREKRVDPSDLARTYVRGGGGELVPLSNLVTLSELAEPGSLNRFNRLRAITISAGLAPGYSMGEALEWTREMVAEELPDYAQVDWKGESREYQEAGGAVVLTFALALLIVYLVLAAQFESFLHPVIIMLTVPLAVLGALIGLWLTGGTLNLFSQIGIVMLIGLAAKNGILIVEFANQLRDQGASVASAIAGSARVRLRPILMTSVATVAGAIPLVAAGGPGSASRATIGIVVMFGVSFSTLLSLYVVPAFYALLAPYTRSPEAVAHELERLEAATPPVTGHD</sequence>
<dbReference type="AlphaFoldDB" id="A0A0E3Z0K7"/>
<evidence type="ECO:0000313" key="9">
    <source>
        <dbReference type="EMBL" id="AKC86194.1"/>
    </source>
</evidence>
<evidence type="ECO:0000256" key="3">
    <source>
        <dbReference type="ARBA" id="ARBA00022475"/>
    </source>
</evidence>
<evidence type="ECO:0000256" key="4">
    <source>
        <dbReference type="ARBA" id="ARBA00022519"/>
    </source>
</evidence>
<accession>A0A0E3Z0K7</accession>
<name>A0A0E3Z0K7_9GAMM</name>
<reference evidence="9 10" key="1">
    <citation type="journal article" date="2015" name="Genome Announc.">
        <title>Complete Genome Sequence of Pseudoxanthomonas suwonensis Strain J1, a Cellulose-Degrading Bacterium Isolated from Leaf- and Wood-Enriched Soil.</title>
        <authorList>
            <person name="Hou L."/>
            <person name="Jiang J."/>
            <person name="Xu Z."/>
            <person name="Zhou Y."/>
            <person name="Leung F.C."/>
        </authorList>
    </citation>
    <scope>NUCLEOTIDE SEQUENCE [LARGE SCALE GENOMIC DNA]</scope>
    <source>
        <strain evidence="9 10">J1</strain>
    </source>
</reference>
<keyword evidence="7 8" id="KW-0472">Membrane</keyword>
<dbReference type="PRINTS" id="PR00702">
    <property type="entry name" value="ACRIFLAVINRP"/>
</dbReference>
<feature type="transmembrane region" description="Helical" evidence="8">
    <location>
        <begin position="431"/>
        <end position="451"/>
    </location>
</feature>
<dbReference type="InterPro" id="IPR001036">
    <property type="entry name" value="Acrflvin-R"/>
</dbReference>
<dbReference type="Gene3D" id="3.30.2090.10">
    <property type="entry name" value="Multidrug efflux transporter AcrB TolC docking domain, DN and DC subdomains"/>
    <property type="match status" value="2"/>
</dbReference>
<dbReference type="RefSeq" id="WP_052630944.1">
    <property type="nucleotide sequence ID" value="NZ_CP011144.1"/>
</dbReference>
<dbReference type="PATRIC" id="fig|314722.6.peg.1009"/>
<dbReference type="SUPFAM" id="SSF82714">
    <property type="entry name" value="Multidrug efflux transporter AcrB TolC docking domain, DN and DC subdomains"/>
    <property type="match status" value="2"/>
</dbReference>
<evidence type="ECO:0000256" key="2">
    <source>
        <dbReference type="ARBA" id="ARBA00022448"/>
    </source>
</evidence>
<evidence type="ECO:0000256" key="6">
    <source>
        <dbReference type="ARBA" id="ARBA00022989"/>
    </source>
</evidence>
<feature type="transmembrane region" description="Helical" evidence="8">
    <location>
        <begin position="883"/>
        <end position="907"/>
    </location>
</feature>
<feature type="transmembrane region" description="Helical" evidence="8">
    <location>
        <begin position="913"/>
        <end position="938"/>
    </location>
</feature>
<feature type="transmembrane region" description="Helical" evidence="8">
    <location>
        <begin position="12"/>
        <end position="34"/>
    </location>
</feature>
<dbReference type="KEGG" id="psuw:WQ53_04810"/>
<dbReference type="FunFam" id="1.20.1640.10:FF:000001">
    <property type="entry name" value="Efflux pump membrane transporter"/>
    <property type="match status" value="1"/>
</dbReference>
<dbReference type="Proteomes" id="UP000033067">
    <property type="component" value="Chromosome"/>
</dbReference>
<evidence type="ECO:0000256" key="5">
    <source>
        <dbReference type="ARBA" id="ARBA00022692"/>
    </source>
</evidence>
<feature type="transmembrane region" description="Helical" evidence="8">
    <location>
        <begin position="463"/>
        <end position="481"/>
    </location>
</feature>
<dbReference type="GO" id="GO:0005886">
    <property type="term" value="C:plasma membrane"/>
    <property type="evidence" value="ECO:0007669"/>
    <property type="project" value="UniProtKB-SubCell"/>
</dbReference>
<proteinExistence type="predicted"/>
<keyword evidence="5 8" id="KW-0812">Transmembrane</keyword>
<feature type="transmembrane region" description="Helical" evidence="8">
    <location>
        <begin position="386"/>
        <end position="410"/>
    </location>
</feature>
<evidence type="ECO:0000256" key="7">
    <source>
        <dbReference type="ARBA" id="ARBA00023136"/>
    </source>
</evidence>
<keyword evidence="10" id="KW-1185">Reference proteome</keyword>
<dbReference type="Gene3D" id="3.30.70.1430">
    <property type="entry name" value="Multidrug efflux transporter AcrB pore domain"/>
    <property type="match status" value="2"/>
</dbReference>
<evidence type="ECO:0000256" key="1">
    <source>
        <dbReference type="ARBA" id="ARBA00004429"/>
    </source>
</evidence>
<keyword evidence="6 8" id="KW-1133">Transmembrane helix</keyword>
<dbReference type="InterPro" id="IPR027463">
    <property type="entry name" value="AcrB_DN_DC_subdom"/>
</dbReference>
<organism evidence="9 10">
    <name type="scientific">Pseudoxanthomonas suwonensis</name>
    <dbReference type="NCBI Taxonomy" id="314722"/>
    <lineage>
        <taxon>Bacteria</taxon>
        <taxon>Pseudomonadati</taxon>
        <taxon>Pseudomonadota</taxon>
        <taxon>Gammaproteobacteria</taxon>
        <taxon>Lysobacterales</taxon>
        <taxon>Lysobacteraceae</taxon>
        <taxon>Pseudoxanthomonas</taxon>
    </lineage>
</organism>
<dbReference type="Gene3D" id="3.30.70.1320">
    <property type="entry name" value="Multidrug efflux transporter AcrB pore domain like"/>
    <property type="match status" value="1"/>
</dbReference>
<dbReference type="EMBL" id="CP011144">
    <property type="protein sequence ID" value="AKC86194.1"/>
    <property type="molecule type" value="Genomic_DNA"/>
</dbReference>
<keyword evidence="2" id="KW-0813">Transport</keyword>
<dbReference type="GO" id="GO:0042910">
    <property type="term" value="F:xenobiotic transmembrane transporter activity"/>
    <property type="evidence" value="ECO:0007669"/>
    <property type="project" value="TreeGrafter"/>
</dbReference>
<dbReference type="OrthoDB" id="9757904at2"/>
<feature type="transmembrane region" description="Helical" evidence="8">
    <location>
        <begin position="334"/>
        <end position="353"/>
    </location>
</feature>
<protein>
    <submittedName>
        <fullName evidence="9">Multidrug transporter AcrB</fullName>
    </submittedName>
</protein>
<feature type="transmembrane region" description="Helical" evidence="8">
    <location>
        <begin position="959"/>
        <end position="978"/>
    </location>
</feature>
<feature type="transmembrane region" description="Helical" evidence="8">
    <location>
        <begin position="529"/>
        <end position="549"/>
    </location>
</feature>
<dbReference type="PANTHER" id="PTHR32063:SF14">
    <property type="entry name" value="BLL4319 PROTEIN"/>
    <property type="match status" value="1"/>
</dbReference>
<feature type="transmembrane region" description="Helical" evidence="8">
    <location>
        <begin position="990"/>
        <end position="1016"/>
    </location>
</feature>
<dbReference type="Pfam" id="PF00873">
    <property type="entry name" value="ACR_tran"/>
    <property type="match status" value="1"/>
</dbReference>
<evidence type="ECO:0000256" key="8">
    <source>
        <dbReference type="SAM" id="Phobius"/>
    </source>
</evidence>
<dbReference type="PANTHER" id="PTHR32063">
    <property type="match status" value="1"/>
</dbReference>
<keyword evidence="4" id="KW-0997">Cell inner membrane</keyword>
<comment type="subcellular location">
    <subcellularLocation>
        <location evidence="1">Cell inner membrane</location>
        <topology evidence="1">Multi-pass membrane protein</topology>
    </subcellularLocation>
</comment>
<dbReference type="SUPFAM" id="SSF82866">
    <property type="entry name" value="Multidrug efflux transporter AcrB transmembrane domain"/>
    <property type="match status" value="2"/>
</dbReference>
<dbReference type="Gene3D" id="1.20.1640.10">
    <property type="entry name" value="Multidrug efflux transporter AcrB transmembrane domain"/>
    <property type="match status" value="2"/>
</dbReference>
<feature type="transmembrane region" description="Helical" evidence="8">
    <location>
        <begin position="360"/>
        <end position="380"/>
    </location>
</feature>
<keyword evidence="3" id="KW-1003">Cell membrane</keyword>